<dbReference type="AlphaFoldDB" id="N1PMB9"/>
<sequence length="208" mass="24102">MAGPFRHNHAGPPTSWNKLPEDTQGYVTKKLTKVVSPSTTVYAEYDRVRSLQFYQGAVLHLPIHQLFCDNYKVHVGEPHLEFSTEAYGRKNDERFDDGWLYAIPILVLSRPADDPGRIRFCPTTTCGSQSVQEKFTGESGQRKWQYYLAVDPTENYPIETHPTLYYDSDRRTRKSGYVRMNVVYAMHYVDAIRFLGGYRQQDKIDPRP</sequence>
<name>N1PMB9_DOTSN</name>
<reference evidence="3" key="1">
    <citation type="journal article" date="2012" name="PLoS Genet.">
        <title>The genomes of the fungal plant pathogens Cladosporium fulvum and Dothistroma septosporum reveal adaptation to different hosts and lifestyles but also signatures of common ancestry.</title>
        <authorList>
            <person name="de Wit P.J.G.M."/>
            <person name="van der Burgt A."/>
            <person name="Oekmen B."/>
            <person name="Stergiopoulos I."/>
            <person name="Abd-Elsalam K.A."/>
            <person name="Aerts A.L."/>
            <person name="Bahkali A.H."/>
            <person name="Beenen H.G."/>
            <person name="Chettri P."/>
            <person name="Cox M.P."/>
            <person name="Datema E."/>
            <person name="de Vries R.P."/>
            <person name="Dhillon B."/>
            <person name="Ganley A.R."/>
            <person name="Griffiths S.A."/>
            <person name="Guo Y."/>
            <person name="Hamelin R.C."/>
            <person name="Henrissat B."/>
            <person name="Kabir M.S."/>
            <person name="Jashni M.K."/>
            <person name="Kema G."/>
            <person name="Klaubauf S."/>
            <person name="Lapidus A."/>
            <person name="Levasseur A."/>
            <person name="Lindquist E."/>
            <person name="Mehrabi R."/>
            <person name="Ohm R.A."/>
            <person name="Owen T.J."/>
            <person name="Salamov A."/>
            <person name="Schwelm A."/>
            <person name="Schijlen E."/>
            <person name="Sun H."/>
            <person name="van den Burg H.A."/>
            <person name="van Ham R.C.H.J."/>
            <person name="Zhang S."/>
            <person name="Goodwin S.B."/>
            <person name="Grigoriev I.V."/>
            <person name="Collemare J."/>
            <person name="Bradshaw R.E."/>
        </authorList>
    </citation>
    <scope>NUCLEOTIDE SEQUENCE [LARGE SCALE GENOMIC DNA]</scope>
    <source>
        <strain evidence="3">NZE10 / CBS 128990</strain>
    </source>
</reference>
<organism evidence="2 3">
    <name type="scientific">Dothistroma septosporum (strain NZE10 / CBS 128990)</name>
    <name type="common">Red band needle blight fungus</name>
    <name type="synonym">Mycosphaerella pini</name>
    <dbReference type="NCBI Taxonomy" id="675120"/>
    <lineage>
        <taxon>Eukaryota</taxon>
        <taxon>Fungi</taxon>
        <taxon>Dikarya</taxon>
        <taxon>Ascomycota</taxon>
        <taxon>Pezizomycotina</taxon>
        <taxon>Dothideomycetes</taxon>
        <taxon>Dothideomycetidae</taxon>
        <taxon>Mycosphaerellales</taxon>
        <taxon>Mycosphaerellaceae</taxon>
        <taxon>Dothistroma</taxon>
    </lineage>
</organism>
<accession>N1PMB9</accession>
<feature type="region of interest" description="Disordered" evidence="1">
    <location>
        <begin position="1"/>
        <end position="22"/>
    </location>
</feature>
<evidence type="ECO:0000313" key="3">
    <source>
        <dbReference type="Proteomes" id="UP000016933"/>
    </source>
</evidence>
<dbReference type="Proteomes" id="UP000016933">
    <property type="component" value="Unassembled WGS sequence"/>
</dbReference>
<protein>
    <submittedName>
        <fullName evidence="2">Uncharacterized protein</fullName>
    </submittedName>
</protein>
<gene>
    <name evidence="2" type="ORF">DOTSEDRAFT_24555</name>
</gene>
<evidence type="ECO:0000256" key="1">
    <source>
        <dbReference type="SAM" id="MobiDB-lite"/>
    </source>
</evidence>
<proteinExistence type="predicted"/>
<dbReference type="EMBL" id="KB446539">
    <property type="protein sequence ID" value="EME44531.1"/>
    <property type="molecule type" value="Genomic_DNA"/>
</dbReference>
<keyword evidence="3" id="KW-1185">Reference proteome</keyword>
<dbReference type="OrthoDB" id="3537171at2759"/>
<evidence type="ECO:0000313" key="2">
    <source>
        <dbReference type="EMBL" id="EME44531.1"/>
    </source>
</evidence>
<reference evidence="2 3" key="2">
    <citation type="journal article" date="2012" name="PLoS Pathog.">
        <title>Diverse lifestyles and strategies of plant pathogenesis encoded in the genomes of eighteen Dothideomycetes fungi.</title>
        <authorList>
            <person name="Ohm R.A."/>
            <person name="Feau N."/>
            <person name="Henrissat B."/>
            <person name="Schoch C.L."/>
            <person name="Horwitz B.A."/>
            <person name="Barry K.W."/>
            <person name="Condon B.J."/>
            <person name="Copeland A.C."/>
            <person name="Dhillon B."/>
            <person name="Glaser F."/>
            <person name="Hesse C.N."/>
            <person name="Kosti I."/>
            <person name="LaButti K."/>
            <person name="Lindquist E.A."/>
            <person name="Lucas S."/>
            <person name="Salamov A.A."/>
            <person name="Bradshaw R.E."/>
            <person name="Ciuffetti L."/>
            <person name="Hamelin R.C."/>
            <person name="Kema G.H.J."/>
            <person name="Lawrence C."/>
            <person name="Scott J.A."/>
            <person name="Spatafora J.W."/>
            <person name="Turgeon B.G."/>
            <person name="de Wit P.J.G.M."/>
            <person name="Zhong S."/>
            <person name="Goodwin S.B."/>
            <person name="Grigoriev I.V."/>
        </authorList>
    </citation>
    <scope>NUCLEOTIDE SEQUENCE [LARGE SCALE GENOMIC DNA]</scope>
    <source>
        <strain evidence="3">NZE10 / CBS 128990</strain>
    </source>
</reference>
<dbReference type="HOGENOM" id="CLU_1320868_0_0_1"/>